<gene>
    <name evidence="2" type="ORF">BG006_007036</name>
</gene>
<accession>A0A9P5VL67</accession>
<dbReference type="Proteomes" id="UP000696485">
    <property type="component" value="Unassembled WGS sequence"/>
</dbReference>
<protein>
    <submittedName>
        <fullName evidence="2">Uncharacterized protein</fullName>
    </submittedName>
</protein>
<feature type="compositionally biased region" description="Basic and acidic residues" evidence="1">
    <location>
        <begin position="450"/>
        <end position="463"/>
    </location>
</feature>
<dbReference type="EMBL" id="JAAAUY010000433">
    <property type="protein sequence ID" value="KAF9329963.1"/>
    <property type="molecule type" value="Genomic_DNA"/>
</dbReference>
<dbReference type="AlphaFoldDB" id="A0A9P5VL67"/>
<proteinExistence type="predicted"/>
<feature type="compositionally biased region" description="Acidic residues" evidence="1">
    <location>
        <begin position="407"/>
        <end position="422"/>
    </location>
</feature>
<name>A0A9P5VL67_9FUNG</name>
<keyword evidence="3" id="KW-1185">Reference proteome</keyword>
<organism evidence="2 3">
    <name type="scientific">Podila minutissima</name>
    <dbReference type="NCBI Taxonomy" id="64525"/>
    <lineage>
        <taxon>Eukaryota</taxon>
        <taxon>Fungi</taxon>
        <taxon>Fungi incertae sedis</taxon>
        <taxon>Mucoromycota</taxon>
        <taxon>Mortierellomycotina</taxon>
        <taxon>Mortierellomycetes</taxon>
        <taxon>Mortierellales</taxon>
        <taxon>Mortierellaceae</taxon>
        <taxon>Podila</taxon>
    </lineage>
</organism>
<reference evidence="2" key="1">
    <citation type="journal article" date="2020" name="Fungal Divers.">
        <title>Resolving the Mortierellaceae phylogeny through synthesis of multi-gene phylogenetics and phylogenomics.</title>
        <authorList>
            <person name="Vandepol N."/>
            <person name="Liber J."/>
            <person name="Desiro A."/>
            <person name="Na H."/>
            <person name="Kennedy M."/>
            <person name="Barry K."/>
            <person name="Grigoriev I.V."/>
            <person name="Miller A.N."/>
            <person name="O'Donnell K."/>
            <person name="Stajich J.E."/>
            <person name="Bonito G."/>
        </authorList>
    </citation>
    <scope>NUCLEOTIDE SEQUENCE</scope>
    <source>
        <strain evidence="2">NVP1</strain>
    </source>
</reference>
<sequence length="463" mass="49718">MAGAALGQSHGRLQDFLNDPQVQAAAPHLVDQINSQGIQSVASYDTGGFVDPTGGLITQAKIPLLNDVIEIVTTTIFSSKEADWGRLEQAKLKAIQDHGAEAVEAISDLNSLDIHRALLIVNTIYDSVIHLPATNKVKFSSKTRPASVWDYIGFGLIKSSDAVRNFRNVITPAGTCETTDTSYLKGVEELVYYSSLSDGLAGGTLAASPPSSTVKSLGLFRVVSAIGKLAIELHMAQGVAQLAELDPMEERVRAMVYLALTAENPLSTQAQTAREINNLITRNMTEKIPDAALKAVEEHAALILITKGAGRGDDEHGFLSSIPVLSNIFAFSRDVLGARNVGDVLKFVFCPVPASSLVPGTASGATQDGADRNQRPLQTQQQIQQLQQQPQVQNKVQKSAVSSPEADKDEVEMEDVNEDGIESTEQGAHGQQKVLQRPDPERVAAASVEEQLRNSDGNEKHEL</sequence>
<feature type="compositionally biased region" description="Low complexity" evidence="1">
    <location>
        <begin position="375"/>
        <end position="398"/>
    </location>
</feature>
<comment type="caution">
    <text evidence="2">The sequence shown here is derived from an EMBL/GenBank/DDBJ whole genome shotgun (WGS) entry which is preliminary data.</text>
</comment>
<evidence type="ECO:0000256" key="1">
    <source>
        <dbReference type="SAM" id="MobiDB-lite"/>
    </source>
</evidence>
<evidence type="ECO:0000313" key="3">
    <source>
        <dbReference type="Proteomes" id="UP000696485"/>
    </source>
</evidence>
<evidence type="ECO:0000313" key="2">
    <source>
        <dbReference type="EMBL" id="KAF9329963.1"/>
    </source>
</evidence>
<feature type="region of interest" description="Disordered" evidence="1">
    <location>
        <begin position="358"/>
        <end position="463"/>
    </location>
</feature>